<evidence type="ECO:0000256" key="4">
    <source>
        <dbReference type="ARBA" id="ARBA00029447"/>
    </source>
</evidence>
<evidence type="ECO:0000256" key="5">
    <source>
        <dbReference type="PROSITE-ProRule" id="PRU00284"/>
    </source>
</evidence>
<evidence type="ECO:0000313" key="11">
    <source>
        <dbReference type="Proteomes" id="UP000292781"/>
    </source>
</evidence>
<dbReference type="PROSITE" id="PS50192">
    <property type="entry name" value="T_SNARE"/>
    <property type="match status" value="1"/>
</dbReference>
<keyword evidence="11" id="KW-1185">Reference proteome</keyword>
<dbReference type="EMBL" id="SJFN01000010">
    <property type="protein sequence ID" value="TBW38787.1"/>
    <property type="molecule type" value="Genomic_DNA"/>
</dbReference>
<sequence>MQVSDIPIVTKIVSGLLIISSVTVGSVVFGSTITHRVSAQAQSVIEHEQEAALFLSRASQRVFRSGDIAYRALSRTDVSEIKGIVDRYDGLMVEFHEKMDIAKTSLPRGVGEFNHYIADFESVVGVARKAAALAEKGQRQEALVLLENQFDKPLDTLKADMGKMVDTLTVEAKRAAMVAEADAGREILLQEIVVGSATIGVLGAMIWLTVAGIARPLGRLAARMVGLAKGDLDDEVIGIQRGDEIGTMARSVGVFRSNAVEMRRLEAEQAKNADRIEAEKKKAIRELADRFEQAVGGVVELVSAAATELQATAATLTSSAEETSSQSMAVSSASEEASTNVQTVAASAEQLSSSVGEIARQMEQSSKIAARAALEAEQTNVDVSSLTGAVEKIGSIVGLINDIAAQTNLLALNATIEAARAGESGRGFAVVAAEVKGLAEQTAKATADIGLQIGGIQSATRQAAIKIRDIGNTIQEVNNISASISSAVEEQSAATREIARNVQQAHRGTQEVSSNIVGVTRAAEESSAAASQVLISADELSRQSERLRHEVGTFLANVRAA</sequence>
<name>A0A4Q9VS55_9HYPH</name>
<comment type="subcellular location">
    <subcellularLocation>
        <location evidence="1">Cell inner membrane</location>
        <topology evidence="1">Multi-pass membrane protein</topology>
    </subcellularLocation>
</comment>
<dbReference type="SMART" id="SM00304">
    <property type="entry name" value="HAMP"/>
    <property type="match status" value="1"/>
</dbReference>
<evidence type="ECO:0000256" key="3">
    <source>
        <dbReference type="ARBA" id="ARBA00023224"/>
    </source>
</evidence>
<dbReference type="CDD" id="cd06225">
    <property type="entry name" value="HAMP"/>
    <property type="match status" value="1"/>
</dbReference>
<dbReference type="GO" id="GO:0006935">
    <property type="term" value="P:chemotaxis"/>
    <property type="evidence" value="ECO:0007669"/>
    <property type="project" value="InterPro"/>
</dbReference>
<dbReference type="GO" id="GO:0004888">
    <property type="term" value="F:transmembrane signaling receptor activity"/>
    <property type="evidence" value="ECO:0007669"/>
    <property type="project" value="InterPro"/>
</dbReference>
<dbReference type="InterPro" id="IPR003660">
    <property type="entry name" value="HAMP_dom"/>
</dbReference>
<dbReference type="SUPFAM" id="SSF58104">
    <property type="entry name" value="Methyl-accepting chemotaxis protein (MCP) signaling domain"/>
    <property type="match status" value="1"/>
</dbReference>
<feature type="transmembrane region" description="Helical" evidence="6">
    <location>
        <begin position="12"/>
        <end position="33"/>
    </location>
</feature>
<dbReference type="PRINTS" id="PR00260">
    <property type="entry name" value="CHEMTRNSDUCR"/>
</dbReference>
<keyword evidence="2" id="KW-0997">Cell inner membrane</keyword>
<dbReference type="PANTHER" id="PTHR32089:SF112">
    <property type="entry name" value="LYSOZYME-LIKE PROTEIN-RELATED"/>
    <property type="match status" value="1"/>
</dbReference>
<dbReference type="PANTHER" id="PTHR32089">
    <property type="entry name" value="METHYL-ACCEPTING CHEMOTAXIS PROTEIN MCPB"/>
    <property type="match status" value="1"/>
</dbReference>
<dbReference type="GO" id="GO:0005886">
    <property type="term" value="C:plasma membrane"/>
    <property type="evidence" value="ECO:0007669"/>
    <property type="project" value="UniProtKB-SubCell"/>
</dbReference>
<dbReference type="Pfam" id="PF00015">
    <property type="entry name" value="MCPsignal"/>
    <property type="match status" value="1"/>
</dbReference>
<evidence type="ECO:0000313" key="10">
    <source>
        <dbReference type="EMBL" id="TBW38787.1"/>
    </source>
</evidence>
<keyword evidence="6" id="KW-0812">Transmembrane</keyword>
<dbReference type="InterPro" id="IPR000727">
    <property type="entry name" value="T_SNARE_dom"/>
</dbReference>
<dbReference type="Gene3D" id="1.10.8.500">
    <property type="entry name" value="HAMP domain in histidine kinase"/>
    <property type="match status" value="1"/>
</dbReference>
<dbReference type="Gene3D" id="1.10.287.950">
    <property type="entry name" value="Methyl-accepting chemotaxis protein"/>
    <property type="match status" value="1"/>
</dbReference>
<feature type="transmembrane region" description="Helical" evidence="6">
    <location>
        <begin position="192"/>
        <end position="214"/>
    </location>
</feature>
<proteinExistence type="inferred from homology"/>
<keyword evidence="6" id="KW-1133">Transmembrane helix</keyword>
<keyword evidence="6" id="KW-0472">Membrane</keyword>
<keyword evidence="3 5" id="KW-0807">Transducer</keyword>
<feature type="domain" description="HAMP" evidence="9">
    <location>
        <begin position="211"/>
        <end position="264"/>
    </location>
</feature>
<comment type="caution">
    <text evidence="10">The sequence shown here is derived from an EMBL/GenBank/DDBJ whole genome shotgun (WGS) entry which is preliminary data.</text>
</comment>
<evidence type="ECO:0000259" key="9">
    <source>
        <dbReference type="PROSITE" id="PS50885"/>
    </source>
</evidence>
<feature type="domain" description="T-SNARE coiled-coil homology" evidence="8">
    <location>
        <begin position="457"/>
        <end position="519"/>
    </location>
</feature>
<dbReference type="SMART" id="SM00283">
    <property type="entry name" value="MA"/>
    <property type="match status" value="1"/>
</dbReference>
<evidence type="ECO:0000256" key="6">
    <source>
        <dbReference type="SAM" id="Phobius"/>
    </source>
</evidence>
<dbReference type="InterPro" id="IPR004090">
    <property type="entry name" value="Chemotax_Me-accpt_rcpt"/>
</dbReference>
<reference evidence="10 11" key="1">
    <citation type="submission" date="2019-02" db="EMBL/GenBank/DDBJ databases">
        <title>Siculibacillus lacustris gen. nov., sp. nov., a new rosette-forming bacterium isolated from a freshwater crater lake (Lake St. Ana, Romania).</title>
        <authorList>
            <person name="Felfoldi T."/>
            <person name="Marton Z."/>
            <person name="Szabo A."/>
            <person name="Mentes A."/>
            <person name="Boka K."/>
            <person name="Marialigeti K."/>
            <person name="Mathe I."/>
            <person name="Koncz M."/>
            <person name="Schumann P."/>
            <person name="Toth E."/>
        </authorList>
    </citation>
    <scope>NUCLEOTIDE SEQUENCE [LARGE SCALE GENOMIC DNA]</scope>
    <source>
        <strain evidence="10 11">SA-279</strain>
    </source>
</reference>
<comment type="similarity">
    <text evidence="4">Belongs to the methyl-accepting chemotaxis (MCP) protein family.</text>
</comment>
<dbReference type="Proteomes" id="UP000292781">
    <property type="component" value="Unassembled WGS sequence"/>
</dbReference>
<accession>A0A4Q9VS55</accession>
<protein>
    <submittedName>
        <fullName evidence="10">HAMP domain-containing protein</fullName>
    </submittedName>
</protein>
<dbReference type="OrthoDB" id="7980437at2"/>
<evidence type="ECO:0000259" key="8">
    <source>
        <dbReference type="PROSITE" id="PS50192"/>
    </source>
</evidence>
<keyword evidence="2" id="KW-1003">Cell membrane</keyword>
<feature type="domain" description="Methyl-accepting transducer" evidence="7">
    <location>
        <begin position="305"/>
        <end position="541"/>
    </location>
</feature>
<dbReference type="Pfam" id="PF00672">
    <property type="entry name" value="HAMP"/>
    <property type="match status" value="1"/>
</dbReference>
<dbReference type="PROSITE" id="PS50111">
    <property type="entry name" value="CHEMOTAXIS_TRANSDUC_2"/>
    <property type="match status" value="1"/>
</dbReference>
<dbReference type="InterPro" id="IPR004089">
    <property type="entry name" value="MCPsignal_dom"/>
</dbReference>
<dbReference type="GO" id="GO:0007165">
    <property type="term" value="P:signal transduction"/>
    <property type="evidence" value="ECO:0007669"/>
    <property type="project" value="UniProtKB-KW"/>
</dbReference>
<gene>
    <name evidence="10" type="ORF">EYW49_08840</name>
</gene>
<evidence type="ECO:0000256" key="2">
    <source>
        <dbReference type="ARBA" id="ARBA00022519"/>
    </source>
</evidence>
<dbReference type="PROSITE" id="PS50885">
    <property type="entry name" value="HAMP"/>
    <property type="match status" value="1"/>
</dbReference>
<evidence type="ECO:0000259" key="7">
    <source>
        <dbReference type="PROSITE" id="PS50111"/>
    </source>
</evidence>
<organism evidence="10 11">
    <name type="scientific">Siculibacillus lacustris</name>
    <dbReference type="NCBI Taxonomy" id="1549641"/>
    <lineage>
        <taxon>Bacteria</taxon>
        <taxon>Pseudomonadati</taxon>
        <taxon>Pseudomonadota</taxon>
        <taxon>Alphaproteobacteria</taxon>
        <taxon>Hyphomicrobiales</taxon>
        <taxon>Ancalomicrobiaceae</taxon>
        <taxon>Siculibacillus</taxon>
    </lineage>
</organism>
<evidence type="ECO:0000256" key="1">
    <source>
        <dbReference type="ARBA" id="ARBA00004429"/>
    </source>
</evidence>
<dbReference type="AlphaFoldDB" id="A0A4Q9VS55"/>